<sequence>MRSTFRRHPLAVLAAVLLAGCGGASGDDDAREARSVDGPPVGREAQLRAARAARADETGRVMVLEYHRIGGDPDFAPEWTISAREFRAELEYLRSHDYHPINLRDFVRNEIDAPAGKTPVVLTFDDSSDSQFTLIRRDGEWVPDPDGAVGVLADFHARHPDWPLRGTWFVLPKADPPNDFFGQPRLVRRKLEYLTGHGMEIGSHTLYHADLATVGPEEVRRQLALSIVEIRRHLPGYEVTMLGVPFGQYPSDVGLLRSGEWEGNAYAFEAAVEVAGGPSLPPGARGFDPMRIPRVQTGTGPEQSRSVFRAFERRPRARYRSDGNPDTIAFPKGHASRLDLEALHEDGKVFRGY</sequence>
<feature type="domain" description="NodB homology" evidence="5">
    <location>
        <begin position="190"/>
        <end position="253"/>
    </location>
</feature>
<feature type="region of interest" description="Disordered" evidence="3">
    <location>
        <begin position="26"/>
        <end position="45"/>
    </location>
</feature>
<dbReference type="PANTHER" id="PTHR34216:SF3">
    <property type="entry name" value="POLY-BETA-1,6-N-ACETYL-D-GLUCOSAMINE N-DEACETYLASE"/>
    <property type="match status" value="1"/>
</dbReference>
<organism evidence="6">
    <name type="scientific">uncultured Solirubrobacteraceae bacterium</name>
    <dbReference type="NCBI Taxonomy" id="1162706"/>
    <lineage>
        <taxon>Bacteria</taxon>
        <taxon>Bacillati</taxon>
        <taxon>Actinomycetota</taxon>
        <taxon>Thermoleophilia</taxon>
        <taxon>Solirubrobacterales</taxon>
        <taxon>Solirubrobacteraceae</taxon>
        <taxon>environmental samples</taxon>
    </lineage>
</organism>
<evidence type="ECO:0000259" key="5">
    <source>
        <dbReference type="Pfam" id="PF01522"/>
    </source>
</evidence>
<reference evidence="6" key="1">
    <citation type="submission" date="2020-02" db="EMBL/GenBank/DDBJ databases">
        <authorList>
            <person name="Meier V. D."/>
        </authorList>
    </citation>
    <scope>NUCLEOTIDE SEQUENCE</scope>
    <source>
        <strain evidence="6">AVDCRST_MAG65</strain>
    </source>
</reference>
<feature type="signal peptide" evidence="4">
    <location>
        <begin position="1"/>
        <end position="26"/>
    </location>
</feature>
<dbReference type="Gene3D" id="3.20.20.370">
    <property type="entry name" value="Glycoside hydrolase/deacetylase"/>
    <property type="match status" value="1"/>
</dbReference>
<name>A0A6J4S1M7_9ACTN</name>
<dbReference type="PANTHER" id="PTHR34216">
    <property type="match status" value="1"/>
</dbReference>
<evidence type="ECO:0000256" key="4">
    <source>
        <dbReference type="SAM" id="SignalP"/>
    </source>
</evidence>
<comment type="subcellular location">
    <subcellularLocation>
        <location evidence="1">Secreted</location>
    </subcellularLocation>
</comment>
<keyword evidence="2 4" id="KW-0732">Signal</keyword>
<dbReference type="InterPro" id="IPR002509">
    <property type="entry name" value="NODB_dom"/>
</dbReference>
<accession>A0A6J4S1M7</accession>
<evidence type="ECO:0000256" key="3">
    <source>
        <dbReference type="SAM" id="MobiDB-lite"/>
    </source>
</evidence>
<dbReference type="GO" id="GO:0016810">
    <property type="term" value="F:hydrolase activity, acting on carbon-nitrogen (but not peptide) bonds"/>
    <property type="evidence" value="ECO:0007669"/>
    <property type="project" value="InterPro"/>
</dbReference>
<dbReference type="PROSITE" id="PS51257">
    <property type="entry name" value="PROKAR_LIPOPROTEIN"/>
    <property type="match status" value="1"/>
</dbReference>
<evidence type="ECO:0000256" key="2">
    <source>
        <dbReference type="ARBA" id="ARBA00022729"/>
    </source>
</evidence>
<dbReference type="InterPro" id="IPR051398">
    <property type="entry name" value="Polysacch_Deacetylase"/>
</dbReference>
<dbReference type="SUPFAM" id="SSF88713">
    <property type="entry name" value="Glycoside hydrolase/deacetylase"/>
    <property type="match status" value="1"/>
</dbReference>
<proteinExistence type="predicted"/>
<evidence type="ECO:0000256" key="1">
    <source>
        <dbReference type="ARBA" id="ARBA00004613"/>
    </source>
</evidence>
<dbReference type="GO" id="GO:0005576">
    <property type="term" value="C:extracellular region"/>
    <property type="evidence" value="ECO:0007669"/>
    <property type="project" value="UniProtKB-SubCell"/>
</dbReference>
<dbReference type="EMBL" id="CADCVL010000328">
    <property type="protein sequence ID" value="CAA9487131.1"/>
    <property type="molecule type" value="Genomic_DNA"/>
</dbReference>
<dbReference type="GO" id="GO:0005975">
    <property type="term" value="P:carbohydrate metabolic process"/>
    <property type="evidence" value="ECO:0007669"/>
    <property type="project" value="InterPro"/>
</dbReference>
<evidence type="ECO:0000313" key="6">
    <source>
        <dbReference type="EMBL" id="CAA9487131.1"/>
    </source>
</evidence>
<dbReference type="AlphaFoldDB" id="A0A6J4S1M7"/>
<gene>
    <name evidence="6" type="ORF">AVDCRST_MAG65-1801</name>
</gene>
<dbReference type="Pfam" id="PF01522">
    <property type="entry name" value="Polysacc_deac_1"/>
    <property type="match status" value="1"/>
</dbReference>
<protein>
    <recommendedName>
        <fullName evidence="5">NodB homology domain-containing protein</fullName>
    </recommendedName>
</protein>
<feature type="chain" id="PRO_5026811417" description="NodB homology domain-containing protein" evidence="4">
    <location>
        <begin position="27"/>
        <end position="353"/>
    </location>
</feature>
<dbReference type="InterPro" id="IPR011330">
    <property type="entry name" value="Glyco_hydro/deAcase_b/a-brl"/>
</dbReference>